<dbReference type="Proteomes" id="UP000729402">
    <property type="component" value="Unassembled WGS sequence"/>
</dbReference>
<keyword evidence="2" id="KW-1185">Reference proteome</keyword>
<evidence type="ECO:0000313" key="2">
    <source>
        <dbReference type="Proteomes" id="UP000729402"/>
    </source>
</evidence>
<proteinExistence type="predicted"/>
<reference evidence="1" key="2">
    <citation type="submission" date="2021-02" db="EMBL/GenBank/DDBJ databases">
        <authorList>
            <person name="Kimball J.A."/>
            <person name="Haas M.W."/>
            <person name="Macchietto M."/>
            <person name="Kono T."/>
            <person name="Duquette J."/>
            <person name="Shao M."/>
        </authorList>
    </citation>
    <scope>NUCLEOTIDE SEQUENCE</scope>
    <source>
        <tissue evidence="1">Fresh leaf tissue</tissue>
    </source>
</reference>
<protein>
    <submittedName>
        <fullName evidence="1">Uncharacterized protein</fullName>
    </submittedName>
</protein>
<accession>A0A8J5WXV7</accession>
<dbReference type="EMBL" id="JAAALK010000079">
    <property type="protein sequence ID" value="KAG8097292.1"/>
    <property type="molecule type" value="Genomic_DNA"/>
</dbReference>
<dbReference type="AlphaFoldDB" id="A0A8J5WXV7"/>
<gene>
    <name evidence="1" type="ORF">GUJ93_ZPchr0013g35759</name>
</gene>
<comment type="caution">
    <text evidence="1">The sequence shown here is derived from an EMBL/GenBank/DDBJ whole genome shotgun (WGS) entry which is preliminary data.</text>
</comment>
<reference evidence="1" key="1">
    <citation type="journal article" date="2021" name="bioRxiv">
        <title>Whole Genome Assembly and Annotation of Northern Wild Rice, Zizania palustris L., Supports a Whole Genome Duplication in the Zizania Genus.</title>
        <authorList>
            <person name="Haas M."/>
            <person name="Kono T."/>
            <person name="Macchietto M."/>
            <person name="Millas R."/>
            <person name="McGilp L."/>
            <person name="Shao M."/>
            <person name="Duquette J."/>
            <person name="Hirsch C.N."/>
            <person name="Kimball J."/>
        </authorList>
    </citation>
    <scope>NUCLEOTIDE SEQUENCE</scope>
    <source>
        <tissue evidence="1">Fresh leaf tissue</tissue>
    </source>
</reference>
<name>A0A8J5WXV7_ZIZPA</name>
<sequence length="138" mass="14840">MVTIASYYRLRPARPGPARPERAVRLALSVVSTLSLLSVSPLSLKPLLPVRSANRNRDPTRPEGVVTNRGPLRCLEAALLRALPLPQLLSSGSGKRAGRFCLCSRRGVRLCSCAREGGHRAELGGLARRVAASRVHGD</sequence>
<evidence type="ECO:0000313" key="1">
    <source>
        <dbReference type="EMBL" id="KAG8097292.1"/>
    </source>
</evidence>
<organism evidence="1 2">
    <name type="scientific">Zizania palustris</name>
    <name type="common">Northern wild rice</name>
    <dbReference type="NCBI Taxonomy" id="103762"/>
    <lineage>
        <taxon>Eukaryota</taxon>
        <taxon>Viridiplantae</taxon>
        <taxon>Streptophyta</taxon>
        <taxon>Embryophyta</taxon>
        <taxon>Tracheophyta</taxon>
        <taxon>Spermatophyta</taxon>
        <taxon>Magnoliopsida</taxon>
        <taxon>Liliopsida</taxon>
        <taxon>Poales</taxon>
        <taxon>Poaceae</taxon>
        <taxon>BOP clade</taxon>
        <taxon>Oryzoideae</taxon>
        <taxon>Oryzeae</taxon>
        <taxon>Zizaniinae</taxon>
        <taxon>Zizania</taxon>
    </lineage>
</organism>